<dbReference type="InterPro" id="IPR001307">
    <property type="entry name" value="Thiosulphate_STrfase_CS"/>
</dbReference>
<evidence type="ECO:0000313" key="8">
    <source>
        <dbReference type="EMBL" id="MDA5195010.1"/>
    </source>
</evidence>
<comment type="caution">
    <text evidence="8">The sequence shown here is derived from an EMBL/GenBank/DDBJ whole genome shotgun (WGS) entry which is preliminary data.</text>
</comment>
<dbReference type="InterPro" id="IPR036873">
    <property type="entry name" value="Rhodanese-like_dom_sf"/>
</dbReference>
<dbReference type="PANTHER" id="PTHR11364">
    <property type="entry name" value="THIOSULFATE SULFERTANSFERASE"/>
    <property type="match status" value="1"/>
</dbReference>
<evidence type="ECO:0000256" key="4">
    <source>
        <dbReference type="ARBA" id="ARBA00022737"/>
    </source>
</evidence>
<dbReference type="PANTHER" id="PTHR11364:SF27">
    <property type="entry name" value="SULFURTRANSFERASE"/>
    <property type="match status" value="1"/>
</dbReference>
<evidence type="ECO:0000256" key="2">
    <source>
        <dbReference type="ARBA" id="ARBA00022490"/>
    </source>
</evidence>
<name>A0A9X3U0B4_9PROT</name>
<proteinExistence type="predicted"/>
<gene>
    <name evidence="8" type="primary">sseA</name>
    <name evidence="8" type="ORF">NYP16_13730</name>
</gene>
<dbReference type="GO" id="GO:0016784">
    <property type="term" value="F:3-mercaptopyruvate sulfurtransferase activity"/>
    <property type="evidence" value="ECO:0007669"/>
    <property type="project" value="UniProtKB-EC"/>
</dbReference>
<dbReference type="NCBIfam" id="NF008557">
    <property type="entry name" value="PRK11493.1"/>
    <property type="match status" value="1"/>
</dbReference>
<dbReference type="PROSITE" id="PS00683">
    <property type="entry name" value="RHODANESE_2"/>
    <property type="match status" value="1"/>
</dbReference>
<dbReference type="EMBL" id="JANWOI010000005">
    <property type="protein sequence ID" value="MDA5195010.1"/>
    <property type="molecule type" value="Genomic_DNA"/>
</dbReference>
<keyword evidence="2" id="KW-0963">Cytoplasm</keyword>
<keyword evidence="9" id="KW-1185">Reference proteome</keyword>
<dbReference type="PROSITE" id="PS50206">
    <property type="entry name" value="RHODANESE_3"/>
    <property type="match status" value="2"/>
</dbReference>
<dbReference type="CDD" id="cd01448">
    <property type="entry name" value="TST_Repeat_1"/>
    <property type="match status" value="1"/>
</dbReference>
<reference evidence="8" key="2">
    <citation type="journal article" date="2023" name="Syst. Appl. Microbiol.">
        <title>Govania unica gen. nov., sp. nov., a rare biosphere bacterium that represents a novel family in the class Alphaproteobacteria.</title>
        <authorList>
            <person name="Vandamme P."/>
            <person name="Peeters C."/>
            <person name="Hettiarachchi A."/>
            <person name="Cnockaert M."/>
            <person name="Carlier A."/>
        </authorList>
    </citation>
    <scope>NUCLEOTIDE SEQUENCE</scope>
    <source>
        <strain evidence="8">LMG 31809</strain>
    </source>
</reference>
<sequence length="279" mass="29541">MDAVVSAEWLADNLHNPQLSVLDASWHMPGAGRDAQAEFDQAHIPGARFFDIDAVSDQDNPLPHMLPTAAQFAASIGALGISNDSMVVVYDSHGLMSAARVWWMLRVFGHPAVAVLDGGLRRWRDLGLPTEPGTAAPASAIFTAGFETDLIRSRREMLDILATAREQVIDARSAGRFSGADPEPRAGLRRGHMRGSLNLPFGALLDPASGMLHSVPDIARAFEAAGLDLTRPVVAFCGSGITACVLALGLAVLGKTEVAVYDGAWAEWGADPELPVASV</sequence>
<evidence type="ECO:0000259" key="7">
    <source>
        <dbReference type="PROSITE" id="PS50206"/>
    </source>
</evidence>
<dbReference type="PROSITE" id="PS00380">
    <property type="entry name" value="RHODANESE_1"/>
    <property type="match status" value="1"/>
</dbReference>
<feature type="domain" description="Rhodanese" evidence="7">
    <location>
        <begin position="15"/>
        <end position="132"/>
    </location>
</feature>
<dbReference type="AlphaFoldDB" id="A0A9X3U0B4"/>
<dbReference type="CDD" id="cd01449">
    <property type="entry name" value="TST_Repeat_2"/>
    <property type="match status" value="1"/>
</dbReference>
<evidence type="ECO:0000256" key="3">
    <source>
        <dbReference type="ARBA" id="ARBA00022679"/>
    </source>
</evidence>
<evidence type="ECO:0000256" key="6">
    <source>
        <dbReference type="RuleBase" id="RU000507"/>
    </source>
</evidence>
<dbReference type="Pfam" id="PF00581">
    <property type="entry name" value="Rhodanese"/>
    <property type="match status" value="2"/>
</dbReference>
<evidence type="ECO:0000256" key="1">
    <source>
        <dbReference type="ARBA" id="ARBA00004496"/>
    </source>
</evidence>
<evidence type="ECO:0000256" key="5">
    <source>
        <dbReference type="ARBA" id="ARBA00051793"/>
    </source>
</evidence>
<dbReference type="GO" id="GO:0004792">
    <property type="term" value="F:thiosulfate-cyanide sulfurtransferase activity"/>
    <property type="evidence" value="ECO:0007669"/>
    <property type="project" value="InterPro"/>
</dbReference>
<dbReference type="SMART" id="SM00450">
    <property type="entry name" value="RHOD"/>
    <property type="match status" value="2"/>
</dbReference>
<dbReference type="InterPro" id="IPR045078">
    <property type="entry name" value="TST/MPST-like"/>
</dbReference>
<dbReference type="FunFam" id="3.40.250.10:FF:000015">
    <property type="entry name" value="Sulfurtransferase"/>
    <property type="match status" value="1"/>
</dbReference>
<evidence type="ECO:0000313" key="9">
    <source>
        <dbReference type="Proteomes" id="UP001141619"/>
    </source>
</evidence>
<accession>A0A9X3U0B4</accession>
<dbReference type="Gene3D" id="3.40.250.10">
    <property type="entry name" value="Rhodanese-like domain"/>
    <property type="match status" value="2"/>
</dbReference>
<keyword evidence="4" id="KW-0677">Repeat</keyword>
<dbReference type="Proteomes" id="UP001141619">
    <property type="component" value="Unassembled WGS sequence"/>
</dbReference>
<dbReference type="InterPro" id="IPR001763">
    <property type="entry name" value="Rhodanese-like_dom"/>
</dbReference>
<dbReference type="FunFam" id="3.40.250.10:FF:000001">
    <property type="entry name" value="Sulfurtransferase"/>
    <property type="match status" value="1"/>
</dbReference>
<organism evidence="8 9">
    <name type="scientific">Govanella unica</name>
    <dbReference type="NCBI Taxonomy" id="2975056"/>
    <lineage>
        <taxon>Bacteria</taxon>
        <taxon>Pseudomonadati</taxon>
        <taxon>Pseudomonadota</taxon>
        <taxon>Alphaproteobacteria</taxon>
        <taxon>Emcibacterales</taxon>
        <taxon>Govanellaceae</taxon>
        <taxon>Govanella</taxon>
    </lineage>
</organism>
<feature type="domain" description="Rhodanese" evidence="7">
    <location>
        <begin position="162"/>
        <end position="277"/>
    </location>
</feature>
<dbReference type="GO" id="GO:0005737">
    <property type="term" value="C:cytoplasm"/>
    <property type="evidence" value="ECO:0007669"/>
    <property type="project" value="UniProtKB-SubCell"/>
</dbReference>
<comment type="subcellular location">
    <subcellularLocation>
        <location evidence="1">Cytoplasm</location>
    </subcellularLocation>
</comment>
<comment type="catalytic activity">
    <reaction evidence="5">
        <text>2-oxo-3-sulfanylpropanoate + [thioredoxin]-dithiol = [thioredoxin]-disulfide + hydrogen sulfide + pyruvate + H(+)</text>
        <dbReference type="Rhea" id="RHEA:21740"/>
        <dbReference type="Rhea" id="RHEA-COMP:10698"/>
        <dbReference type="Rhea" id="RHEA-COMP:10700"/>
        <dbReference type="ChEBI" id="CHEBI:15361"/>
        <dbReference type="ChEBI" id="CHEBI:15378"/>
        <dbReference type="ChEBI" id="CHEBI:29919"/>
        <dbReference type="ChEBI" id="CHEBI:29950"/>
        <dbReference type="ChEBI" id="CHEBI:50058"/>
        <dbReference type="ChEBI" id="CHEBI:57678"/>
        <dbReference type="EC" id="2.8.1.2"/>
    </reaction>
    <physiologicalReaction direction="left-to-right" evidence="5">
        <dbReference type="Rhea" id="RHEA:21741"/>
    </physiologicalReaction>
</comment>
<reference evidence="8" key="1">
    <citation type="submission" date="2022-08" db="EMBL/GenBank/DDBJ databases">
        <authorList>
            <person name="Vandamme P."/>
            <person name="Hettiarachchi A."/>
            <person name="Peeters C."/>
            <person name="Cnockaert M."/>
            <person name="Carlier A."/>
        </authorList>
    </citation>
    <scope>NUCLEOTIDE SEQUENCE</scope>
    <source>
        <strain evidence="8">LMG 31809</strain>
    </source>
</reference>
<protein>
    <recommendedName>
        <fullName evidence="6">Sulfurtransferase</fullName>
    </recommendedName>
</protein>
<dbReference type="RefSeq" id="WP_274944722.1">
    <property type="nucleotide sequence ID" value="NZ_JANWOI010000005.1"/>
</dbReference>
<dbReference type="SUPFAM" id="SSF52821">
    <property type="entry name" value="Rhodanese/Cell cycle control phosphatase"/>
    <property type="match status" value="2"/>
</dbReference>
<keyword evidence="3 6" id="KW-0808">Transferase</keyword>